<dbReference type="GeneID" id="80398978"/>
<dbReference type="InterPro" id="IPR007096">
    <property type="entry name" value="RNA-dir_Rpol_cat_phage"/>
</dbReference>
<dbReference type="RefSeq" id="YP_010769847.1">
    <property type="nucleotide sequence ID" value="NC_074088.1"/>
</dbReference>
<dbReference type="Pfam" id="PF03431">
    <property type="entry name" value="RNA_replicase_B"/>
    <property type="match status" value="1"/>
</dbReference>
<comment type="cofactor">
    <cofactor evidence="9">
        <name>Mg(2+)</name>
        <dbReference type="ChEBI" id="CHEBI:18420"/>
    </cofactor>
    <text evidence="9">Binds 2 Mg(2+) per subunit.</text>
</comment>
<feature type="binding site" evidence="9">
    <location>
        <position position="410"/>
    </location>
    <ligand>
        <name>Mg(2+)</name>
        <dbReference type="ChEBI" id="CHEBI:18420"/>
        <label>2</label>
    </ligand>
</feature>
<keyword evidence="9" id="KW-0479">Metal-binding</keyword>
<dbReference type="GO" id="GO:0000166">
    <property type="term" value="F:nucleotide binding"/>
    <property type="evidence" value="ECO:0007669"/>
    <property type="project" value="UniProtKB-KW"/>
</dbReference>
<dbReference type="EMBL" id="BK014147">
    <property type="protein sequence ID" value="DAD52585.1"/>
    <property type="molecule type" value="Genomic_RNA"/>
</dbReference>
<dbReference type="PROSITE" id="PS50522">
    <property type="entry name" value="RDRP_PHAGE"/>
    <property type="match status" value="1"/>
</dbReference>
<evidence type="ECO:0000256" key="8">
    <source>
        <dbReference type="ARBA" id="ARBA00048744"/>
    </source>
</evidence>
<sequence>MSSIDNDVRAIALQIFESLNTPRALAAYMLLKHNELEQLINKDCRPNEYPWDPEGARQYKADYQAFALLKKNESIQIDGVNPRSACIQTFLRCEHECMITNCDLKNLEMNAIFAYDGLASPSDLMEFIYTLGVAKKFARRILGRLPDFPQGDFGPGTSFESKIIKECRELLIYRRNEICLTSLTKKPKKKGGNSKRNITPDSKPPLNIDHAITAYDKIAYGWGSTQPWGDMTECFLTNTPYFHIAKKAHVDNDSRLYRGNRFGTVPKTAKTDRPICVEPGLNLFCQKALGKALRNRLSLFGLDLDNNQVVHRHLAKVGSRSGAYATIDLSSASDTLSRELVRILLPKEWYEALSYWRSPMTLVDDLWLHNQKFSSMGNGYTFELETLVFACLVAACGGQLGEDSFVFGDDIIVPTELASKVIATLQIAGFSLNKEKTFVSGPFRESCGGDFFLGIDVRPYFWKKAPKNSSDWISIHNGILDRIGPIRALRAVTNMIPKNDRLYGPPHLGDLVLHGSHESWIVKSWECQLSIKVLSPIPVFVRRSRYKGEVQLASALGGYRSTLQPRDEVAGYAHKWIPLLGQ</sequence>
<evidence type="ECO:0000259" key="10">
    <source>
        <dbReference type="PROSITE" id="PS50522"/>
    </source>
</evidence>
<feature type="domain" description="RdRp catalytic" evidence="10">
    <location>
        <begin position="313"/>
        <end position="441"/>
    </location>
</feature>
<evidence type="ECO:0000256" key="7">
    <source>
        <dbReference type="ARBA" id="ARBA00030248"/>
    </source>
</evidence>
<proteinExistence type="predicted"/>
<evidence type="ECO:0000256" key="9">
    <source>
        <dbReference type="PIRSR" id="PIRSR605093-1"/>
    </source>
</evidence>
<evidence type="ECO:0000256" key="1">
    <source>
        <dbReference type="ARBA" id="ARBA00012494"/>
    </source>
</evidence>
<dbReference type="GO" id="GO:0046872">
    <property type="term" value="F:metal ion binding"/>
    <property type="evidence" value="ECO:0007669"/>
    <property type="project" value="UniProtKB-KW"/>
</dbReference>
<keyword evidence="12" id="KW-1185">Reference proteome</keyword>
<dbReference type="InterPro" id="IPR005093">
    <property type="entry name" value="RNArep_beta"/>
</dbReference>
<keyword evidence="2 11" id="KW-0696">RNA-directed RNA polymerase</keyword>
<dbReference type="KEGG" id="vg:80398978"/>
<reference evidence="11" key="1">
    <citation type="submission" date="2020-09" db="EMBL/GenBank/DDBJ databases">
        <title>Leviviricetes taxonomy.</title>
        <authorList>
            <person name="Stockdale S.R."/>
            <person name="Callanan J."/>
            <person name="Adriaenssens E.M."/>
            <person name="Kuhn J.H."/>
            <person name="Rumnieks J."/>
            <person name="Shkoporov A."/>
            <person name="Draper L.A."/>
            <person name="Ross P."/>
            <person name="Hill C."/>
        </authorList>
    </citation>
    <scope>NUCLEOTIDE SEQUENCE</scope>
</reference>
<protein>
    <recommendedName>
        <fullName evidence="1">RNA-directed RNA polymerase</fullName>
        <ecNumber evidence="1">2.7.7.48</ecNumber>
    </recommendedName>
    <alternativeName>
        <fullName evidence="7">RNA replicase beta chain</fullName>
    </alternativeName>
</protein>
<comment type="catalytic activity">
    <reaction evidence="8">
        <text>RNA(n) + a ribonucleoside 5'-triphosphate = RNA(n+1) + diphosphate</text>
        <dbReference type="Rhea" id="RHEA:21248"/>
        <dbReference type="Rhea" id="RHEA-COMP:14527"/>
        <dbReference type="Rhea" id="RHEA-COMP:17342"/>
        <dbReference type="ChEBI" id="CHEBI:33019"/>
        <dbReference type="ChEBI" id="CHEBI:61557"/>
        <dbReference type="ChEBI" id="CHEBI:140395"/>
        <dbReference type="EC" id="2.7.7.48"/>
    </reaction>
</comment>
<keyword evidence="4" id="KW-0548">Nucleotidyltransferase</keyword>
<keyword evidence="3" id="KW-0808">Transferase</keyword>
<evidence type="ECO:0000256" key="3">
    <source>
        <dbReference type="ARBA" id="ARBA00022679"/>
    </source>
</evidence>
<organism evidence="11 12">
    <name type="scientific">ssRNA phage SRR6960509_12</name>
    <dbReference type="NCBI Taxonomy" id="2786523"/>
    <lineage>
        <taxon>Viruses</taxon>
        <taxon>Riboviria</taxon>
        <taxon>Orthornavirae</taxon>
        <taxon>Lenarviricota</taxon>
        <taxon>Leviviricetes</taxon>
        <taxon>Norzivirales</taxon>
        <taxon>Fiersviridae</taxon>
        <taxon>Scuadavirus</taxon>
        <taxon>Scuadavirus asiohabitans</taxon>
    </lineage>
</organism>
<dbReference type="SUPFAM" id="SSF56672">
    <property type="entry name" value="DNA/RNA polymerases"/>
    <property type="match status" value="1"/>
</dbReference>
<dbReference type="GO" id="GO:0039694">
    <property type="term" value="P:viral RNA genome replication"/>
    <property type="evidence" value="ECO:0007669"/>
    <property type="project" value="InterPro"/>
</dbReference>
<dbReference type="EC" id="2.7.7.48" evidence="1"/>
<evidence type="ECO:0000313" key="11">
    <source>
        <dbReference type="EMBL" id="DAD52585.1"/>
    </source>
</evidence>
<dbReference type="Proteomes" id="UP000680645">
    <property type="component" value="Segment"/>
</dbReference>
<dbReference type="InterPro" id="IPR043502">
    <property type="entry name" value="DNA/RNA_pol_sf"/>
</dbReference>
<keyword evidence="5" id="KW-0547">Nucleotide-binding</keyword>
<gene>
    <name evidence="11" type="primary">SRR6960509_12_3</name>
</gene>
<keyword evidence="6" id="KW-0693">Viral RNA replication</keyword>
<accession>A0A8S5L4I2</accession>
<name>A0A8S5L4I2_9VIRU</name>
<evidence type="ECO:0000256" key="2">
    <source>
        <dbReference type="ARBA" id="ARBA00022484"/>
    </source>
</evidence>
<keyword evidence="9" id="KW-0460">Magnesium</keyword>
<evidence type="ECO:0000256" key="6">
    <source>
        <dbReference type="ARBA" id="ARBA00022953"/>
    </source>
</evidence>
<feature type="binding site" evidence="9">
    <location>
        <position position="328"/>
    </location>
    <ligand>
        <name>Mg(2+)</name>
        <dbReference type="ChEBI" id="CHEBI:18420"/>
        <label>2</label>
    </ligand>
</feature>
<feature type="binding site" evidence="9">
    <location>
        <position position="409"/>
    </location>
    <ligand>
        <name>Mg(2+)</name>
        <dbReference type="ChEBI" id="CHEBI:18420"/>
        <label>2</label>
    </ligand>
</feature>
<evidence type="ECO:0000313" key="12">
    <source>
        <dbReference type="Proteomes" id="UP000680645"/>
    </source>
</evidence>
<evidence type="ECO:0000256" key="4">
    <source>
        <dbReference type="ARBA" id="ARBA00022695"/>
    </source>
</evidence>
<evidence type="ECO:0000256" key="5">
    <source>
        <dbReference type="ARBA" id="ARBA00022741"/>
    </source>
</evidence>
<dbReference type="GO" id="GO:0003968">
    <property type="term" value="F:RNA-directed RNA polymerase activity"/>
    <property type="evidence" value="ECO:0007669"/>
    <property type="project" value="UniProtKB-KW"/>
</dbReference>